<evidence type="ECO:0000313" key="1">
    <source>
        <dbReference type="Proteomes" id="UP000887569"/>
    </source>
</evidence>
<evidence type="ECO:0000313" key="2">
    <source>
        <dbReference type="WBParaSite" id="PgR118_g020_t03"/>
    </source>
</evidence>
<sequence>MFLHICAKAIIPTLFYANLALNSLACRSIQPKDEMLTHW</sequence>
<keyword evidence="1" id="KW-1185">Reference proteome</keyword>
<proteinExistence type="predicted"/>
<dbReference type="AlphaFoldDB" id="A0A915CB85"/>
<name>A0A915CB85_PARUN</name>
<accession>A0A915CB85</accession>
<organism evidence="1 2">
    <name type="scientific">Parascaris univalens</name>
    <name type="common">Nematode worm</name>
    <dbReference type="NCBI Taxonomy" id="6257"/>
    <lineage>
        <taxon>Eukaryota</taxon>
        <taxon>Metazoa</taxon>
        <taxon>Ecdysozoa</taxon>
        <taxon>Nematoda</taxon>
        <taxon>Chromadorea</taxon>
        <taxon>Rhabditida</taxon>
        <taxon>Spirurina</taxon>
        <taxon>Ascaridomorpha</taxon>
        <taxon>Ascaridoidea</taxon>
        <taxon>Ascarididae</taxon>
        <taxon>Parascaris</taxon>
    </lineage>
</organism>
<dbReference type="WBParaSite" id="PgR118_g020_t03">
    <property type="protein sequence ID" value="PgR118_g020_t03"/>
    <property type="gene ID" value="PgR118_g020"/>
</dbReference>
<reference evidence="2" key="1">
    <citation type="submission" date="2022-11" db="UniProtKB">
        <authorList>
            <consortium name="WormBaseParasite"/>
        </authorList>
    </citation>
    <scope>IDENTIFICATION</scope>
</reference>
<protein>
    <submittedName>
        <fullName evidence="2">Uncharacterized protein</fullName>
    </submittedName>
</protein>
<dbReference type="Proteomes" id="UP000887569">
    <property type="component" value="Unplaced"/>
</dbReference>